<dbReference type="Gene3D" id="3.10.450.50">
    <property type="match status" value="1"/>
</dbReference>
<proteinExistence type="predicted"/>
<evidence type="ECO:0000256" key="1">
    <source>
        <dbReference type="SAM" id="SignalP"/>
    </source>
</evidence>
<feature type="domain" description="DUF4440" evidence="2">
    <location>
        <begin position="31"/>
        <end position="134"/>
    </location>
</feature>
<organism evidence="3 4">
    <name type="scientific">Echinicola soli</name>
    <dbReference type="NCBI Taxonomy" id="2591634"/>
    <lineage>
        <taxon>Bacteria</taxon>
        <taxon>Pseudomonadati</taxon>
        <taxon>Bacteroidota</taxon>
        <taxon>Cytophagia</taxon>
        <taxon>Cytophagales</taxon>
        <taxon>Cyclobacteriaceae</taxon>
        <taxon>Echinicola</taxon>
    </lineage>
</organism>
<evidence type="ECO:0000259" key="2">
    <source>
        <dbReference type="Pfam" id="PF14534"/>
    </source>
</evidence>
<evidence type="ECO:0000313" key="3">
    <source>
        <dbReference type="EMBL" id="QDH79466.1"/>
    </source>
</evidence>
<dbReference type="AlphaFoldDB" id="A0A514CI44"/>
<feature type="chain" id="PRO_5021891935" evidence="1">
    <location>
        <begin position="21"/>
        <end position="144"/>
    </location>
</feature>
<dbReference type="OrthoDB" id="5383110at2"/>
<dbReference type="InterPro" id="IPR032710">
    <property type="entry name" value="NTF2-like_dom_sf"/>
</dbReference>
<dbReference type="SUPFAM" id="SSF54427">
    <property type="entry name" value="NTF2-like"/>
    <property type="match status" value="1"/>
</dbReference>
<dbReference type="KEGG" id="echi:FKX85_10635"/>
<keyword evidence="4" id="KW-1185">Reference proteome</keyword>
<dbReference type="PROSITE" id="PS51257">
    <property type="entry name" value="PROKAR_LIPOPROTEIN"/>
    <property type="match status" value="1"/>
</dbReference>
<gene>
    <name evidence="3" type="ORF">FKX85_10635</name>
</gene>
<dbReference type="Pfam" id="PF14534">
    <property type="entry name" value="DUF4440"/>
    <property type="match status" value="1"/>
</dbReference>
<dbReference type="EMBL" id="CP041253">
    <property type="protein sequence ID" value="QDH79466.1"/>
    <property type="molecule type" value="Genomic_DNA"/>
</dbReference>
<name>A0A514CI44_9BACT</name>
<dbReference type="InterPro" id="IPR027843">
    <property type="entry name" value="DUF4440"/>
</dbReference>
<feature type="signal peptide" evidence="1">
    <location>
        <begin position="1"/>
        <end position="20"/>
    </location>
</feature>
<dbReference type="RefSeq" id="WP_141614710.1">
    <property type="nucleotide sequence ID" value="NZ_CP041253.1"/>
</dbReference>
<reference evidence="3 4" key="1">
    <citation type="submission" date="2019-06" db="EMBL/GenBank/DDBJ databases">
        <title>Echinicola alkalisoli sp. nov. isolated from saline soil.</title>
        <authorList>
            <person name="Sun J.-Q."/>
            <person name="Xu L."/>
        </authorList>
    </citation>
    <scope>NUCLEOTIDE SEQUENCE [LARGE SCALE GENOMIC DNA]</scope>
    <source>
        <strain evidence="3 4">LN3S3</strain>
    </source>
</reference>
<dbReference type="Proteomes" id="UP000316614">
    <property type="component" value="Chromosome"/>
</dbReference>
<sequence length="144" mass="16192">MKKWLILVVAFWGSTLGCFAQSQNSIKLVNAVQEFTQLMIHPDEAQLKKITHKKLSYGHSSGRQEDQNTFISSLMTGKSDFVTINLNEQSYDVVDDIGIARHILVAETNDNGVPGNVKIGVLMIWRDTGESWKLLARQAYKVPQ</sequence>
<protein>
    <submittedName>
        <fullName evidence="3">Nuclear transport factor 2 family protein</fullName>
    </submittedName>
</protein>
<evidence type="ECO:0000313" key="4">
    <source>
        <dbReference type="Proteomes" id="UP000316614"/>
    </source>
</evidence>
<accession>A0A514CI44</accession>
<keyword evidence="1" id="KW-0732">Signal</keyword>